<dbReference type="InterPro" id="IPR007409">
    <property type="entry name" value="Restrct_endonuc_type1_HsdR_N"/>
</dbReference>
<dbReference type="AlphaFoldDB" id="A0A174ZY24"/>
<evidence type="ECO:0000313" key="2">
    <source>
        <dbReference type="EMBL" id="CUQ89679.1"/>
    </source>
</evidence>
<dbReference type="InterPro" id="IPR017035">
    <property type="entry name" value="UCP035009_HsdR_All3000-type"/>
</dbReference>
<dbReference type="GO" id="GO:0005524">
    <property type="term" value="F:ATP binding"/>
    <property type="evidence" value="ECO:0007669"/>
    <property type="project" value="UniProtKB-KW"/>
</dbReference>
<proteinExistence type="predicted"/>
<sequence length="356" mass="41563">MDFIDLIKQFAKRVETLKPNLQTEEATKTALIMPFFSLLGYDVFNPDEFVPEYTADVGIKKGEKVDYAIMNNGDPVILIECKWIGENLEKHDSQLFRYFGTSKAKFAILTNGQFYRFYTDLDETNKMDETPFLEINILDIKENQVAELKKFHKSQFDISKIFDVASELKYSNEFKTVLAKQLQQPSDDFVKLFLTGIYEGKLMQSVIEKFRPILKKALNDYINELMSDKIKSALDVNIADKQPENVQEETTEEPKEKISRIVTTNEELEAYFVIKNLLKEYCAMEDIVFKDTESYFGILYQGKTTKWICRFILTDNKKTIIIPDENKKEIKHSLQSVYEAEKYIDELKAALNRYIK</sequence>
<feature type="domain" description="Restriction endonuclease type I HsdR N-terminal" evidence="1">
    <location>
        <begin position="62"/>
        <end position="125"/>
    </location>
</feature>
<gene>
    <name evidence="2" type="ORF">ERS852540_01979</name>
</gene>
<dbReference type="OrthoDB" id="9148007at2"/>
<evidence type="ECO:0000313" key="3">
    <source>
        <dbReference type="Proteomes" id="UP000095662"/>
    </source>
</evidence>
<protein>
    <submittedName>
        <fullName evidence="2">Uncharacterized conserved protein</fullName>
    </submittedName>
</protein>
<dbReference type="PIRSF" id="PIRSF035009">
    <property type="entry name" value="UCP035009_HSDR_N"/>
    <property type="match status" value="1"/>
</dbReference>
<dbReference type="GO" id="GO:0009307">
    <property type="term" value="P:DNA restriction-modification system"/>
    <property type="evidence" value="ECO:0007669"/>
    <property type="project" value="UniProtKB-KW"/>
</dbReference>
<dbReference type="STRING" id="39492.ERS852540_01979"/>
<dbReference type="Proteomes" id="UP000095662">
    <property type="component" value="Unassembled WGS sequence"/>
</dbReference>
<reference evidence="2 3" key="1">
    <citation type="submission" date="2015-09" db="EMBL/GenBank/DDBJ databases">
        <authorList>
            <consortium name="Pathogen Informatics"/>
        </authorList>
    </citation>
    <scope>NUCLEOTIDE SEQUENCE [LARGE SCALE GENOMIC DNA]</scope>
    <source>
        <strain evidence="2 3">2789STDY5834928</strain>
    </source>
</reference>
<name>A0A174ZY24_9FIRM</name>
<dbReference type="GO" id="GO:0009035">
    <property type="term" value="F:type I site-specific deoxyribonuclease activity"/>
    <property type="evidence" value="ECO:0007669"/>
    <property type="project" value="UniProtKB-EC"/>
</dbReference>
<dbReference type="Pfam" id="PF04313">
    <property type="entry name" value="HSDR_N"/>
    <property type="match status" value="1"/>
</dbReference>
<evidence type="ECO:0000259" key="1">
    <source>
        <dbReference type="Pfam" id="PF04313"/>
    </source>
</evidence>
<organism evidence="2 3">
    <name type="scientific">[Eubacterium] siraeum</name>
    <dbReference type="NCBI Taxonomy" id="39492"/>
    <lineage>
        <taxon>Bacteria</taxon>
        <taxon>Bacillati</taxon>
        <taxon>Bacillota</taxon>
        <taxon>Clostridia</taxon>
        <taxon>Eubacteriales</taxon>
        <taxon>Oscillospiraceae</taxon>
        <taxon>Oscillospiraceae incertae sedis</taxon>
    </lineage>
</organism>
<dbReference type="GO" id="GO:0003677">
    <property type="term" value="F:DNA binding"/>
    <property type="evidence" value="ECO:0007669"/>
    <property type="project" value="UniProtKB-KW"/>
</dbReference>
<dbReference type="EMBL" id="CZBY01000017">
    <property type="protein sequence ID" value="CUQ89679.1"/>
    <property type="molecule type" value="Genomic_DNA"/>
</dbReference>
<accession>A0A174ZY24</accession>